<reference evidence="1" key="2">
    <citation type="submission" date="2021-01" db="EMBL/GenBank/DDBJ databases">
        <authorList>
            <person name="Schikora-Tamarit M.A."/>
        </authorList>
    </citation>
    <scope>NUCLEOTIDE SEQUENCE</scope>
    <source>
        <strain evidence="1">CBS6075</strain>
    </source>
</reference>
<dbReference type="PANTHER" id="PTHR10826">
    <property type="entry name" value="COMPLEMENT COMPONENT 1"/>
    <property type="match status" value="1"/>
</dbReference>
<dbReference type="InterPro" id="IPR036561">
    <property type="entry name" value="MAM33_sf"/>
</dbReference>
<dbReference type="PANTHER" id="PTHR10826:SF1">
    <property type="entry name" value="COMPLEMENT COMPONENT 1 Q SUBCOMPONENT-BINDING PROTEIN, MITOCHONDRIAL"/>
    <property type="match status" value="1"/>
</dbReference>
<evidence type="ECO:0000313" key="1">
    <source>
        <dbReference type="EMBL" id="KAH3665679.1"/>
    </source>
</evidence>
<dbReference type="RefSeq" id="XP_046060883.1">
    <property type="nucleotide sequence ID" value="XM_046204883.1"/>
</dbReference>
<dbReference type="OrthoDB" id="278212at2759"/>
<gene>
    <name evidence="1" type="ORF">OGAPHI_003867</name>
</gene>
<dbReference type="Pfam" id="PF02330">
    <property type="entry name" value="MAM33"/>
    <property type="match status" value="1"/>
</dbReference>
<dbReference type="GO" id="GO:0042256">
    <property type="term" value="P:cytosolic ribosome assembly"/>
    <property type="evidence" value="ECO:0007669"/>
    <property type="project" value="TreeGrafter"/>
</dbReference>
<evidence type="ECO:0008006" key="3">
    <source>
        <dbReference type="Google" id="ProtNLM"/>
    </source>
</evidence>
<dbReference type="GO" id="GO:0005759">
    <property type="term" value="C:mitochondrial matrix"/>
    <property type="evidence" value="ECO:0007669"/>
    <property type="project" value="InterPro"/>
</dbReference>
<comment type="caution">
    <text evidence="1">The sequence shown here is derived from an EMBL/GenBank/DDBJ whole genome shotgun (WGS) entry which is preliminary data.</text>
</comment>
<sequence length="248" mass="28525">MFRQALRLAPVICKRPAVVGVVRPIVAVPRAAQFSTSFARLNTEPKALIQQELEYEKKEAFDLDPSFVEYMKNENIQAIEPKDNVFCHLVKELDAEKVHVLFDLQKFTFATSEAKNFAAEQEFDQEILEDKSELSHSAEFFVVLEKDGKALQFEVDISVEDYAFFIAGVKAFNKVEDALKYENCVGETDQQYSGPIYENLSVEVQDMFSDLLREKGMDEELGELLVAYSTWKENEMYINWLEKVQAFV</sequence>
<dbReference type="SUPFAM" id="SSF54529">
    <property type="entry name" value="Mitochondrial glycoprotein MAM33-like"/>
    <property type="match status" value="1"/>
</dbReference>
<dbReference type="GeneID" id="70235832"/>
<evidence type="ECO:0000313" key="2">
    <source>
        <dbReference type="Proteomes" id="UP000769157"/>
    </source>
</evidence>
<keyword evidence="2" id="KW-1185">Reference proteome</keyword>
<protein>
    <recommendedName>
        <fullName evidence="3">Mitochondrial acidic protein MAM33</fullName>
    </recommendedName>
</protein>
<dbReference type="EMBL" id="JAEUBE010000295">
    <property type="protein sequence ID" value="KAH3665679.1"/>
    <property type="molecule type" value="Genomic_DNA"/>
</dbReference>
<dbReference type="InterPro" id="IPR003428">
    <property type="entry name" value="MAM33"/>
</dbReference>
<name>A0A9P8P670_9ASCO</name>
<dbReference type="Gene3D" id="3.10.280.10">
    <property type="entry name" value="Mitochondrial glycoprotein"/>
    <property type="match status" value="1"/>
</dbReference>
<dbReference type="Proteomes" id="UP000769157">
    <property type="component" value="Unassembled WGS sequence"/>
</dbReference>
<dbReference type="AlphaFoldDB" id="A0A9P8P670"/>
<accession>A0A9P8P670</accession>
<reference evidence="1" key="1">
    <citation type="journal article" date="2021" name="Open Biol.">
        <title>Shared evolutionary footprints suggest mitochondrial oxidative damage underlies multiple complex I losses in fungi.</title>
        <authorList>
            <person name="Schikora-Tamarit M.A."/>
            <person name="Marcet-Houben M."/>
            <person name="Nosek J."/>
            <person name="Gabaldon T."/>
        </authorList>
    </citation>
    <scope>NUCLEOTIDE SEQUENCE</scope>
    <source>
        <strain evidence="1">CBS6075</strain>
    </source>
</reference>
<organism evidence="1 2">
    <name type="scientific">Ogataea philodendri</name>
    <dbReference type="NCBI Taxonomy" id="1378263"/>
    <lineage>
        <taxon>Eukaryota</taxon>
        <taxon>Fungi</taxon>
        <taxon>Dikarya</taxon>
        <taxon>Ascomycota</taxon>
        <taxon>Saccharomycotina</taxon>
        <taxon>Pichiomycetes</taxon>
        <taxon>Pichiales</taxon>
        <taxon>Pichiaceae</taxon>
        <taxon>Ogataea</taxon>
    </lineage>
</organism>
<proteinExistence type="predicted"/>